<protein>
    <submittedName>
        <fullName evidence="5">Dinitrogenase iron-molybdenum cofactor</fullName>
    </submittedName>
</protein>
<accession>A0A368NS57</accession>
<dbReference type="AlphaFoldDB" id="A0A368NS57"/>
<evidence type="ECO:0000256" key="2">
    <source>
        <dbReference type="ARBA" id="ARBA00023231"/>
    </source>
</evidence>
<dbReference type="InterPro" id="IPR038127">
    <property type="entry name" value="NafY_N_sf"/>
</dbReference>
<dbReference type="Proteomes" id="UP000252558">
    <property type="component" value="Unassembled WGS sequence"/>
</dbReference>
<dbReference type="SUPFAM" id="SSF53146">
    <property type="entry name" value="Nitrogenase accessory factor-like"/>
    <property type="match status" value="1"/>
</dbReference>
<dbReference type="PANTHER" id="PTHR33937">
    <property type="entry name" value="IRON-MOLYBDENUM PROTEIN-RELATED-RELATED"/>
    <property type="match status" value="1"/>
</dbReference>
<name>A0A368NS57_9GAMM</name>
<organism evidence="5 6">
    <name type="scientific">Corallincola holothuriorum</name>
    <dbReference type="NCBI Taxonomy" id="2282215"/>
    <lineage>
        <taxon>Bacteria</taxon>
        <taxon>Pseudomonadati</taxon>
        <taxon>Pseudomonadota</taxon>
        <taxon>Gammaproteobacteria</taxon>
        <taxon>Alteromonadales</taxon>
        <taxon>Psychromonadaceae</taxon>
        <taxon>Corallincola</taxon>
    </lineage>
</organism>
<reference evidence="5 6" key="1">
    <citation type="submission" date="2018-07" db="EMBL/GenBank/DDBJ databases">
        <title>Corallincola holothuriorum sp. nov., a new facultative anaerobe isolated from sea cucumber Apostichopus japonicus.</title>
        <authorList>
            <person name="Xia H."/>
        </authorList>
    </citation>
    <scope>NUCLEOTIDE SEQUENCE [LARGE SCALE GENOMIC DNA]</scope>
    <source>
        <strain evidence="5 6">C4</strain>
    </source>
</reference>
<feature type="domain" description="Dinitrogenase iron-molybdenum cofactor biosynthesis" evidence="3">
    <location>
        <begin position="110"/>
        <end position="202"/>
    </location>
</feature>
<evidence type="ECO:0000256" key="1">
    <source>
        <dbReference type="ARBA" id="ARBA00010285"/>
    </source>
</evidence>
<sequence>MMTAPVSETAALRIALAAKALPQIPLSQLLSLLVDTLGEPLTEKKLRQLSPKQLREIFSAQPEQPDRVNLAQAFAIFNSNEVDTMEAPEVLPSAPLSGKKLRVAMTSNNGERLDGHFGSCLRVLVYEVNAEKHQLVDVRPVTCSESGEKRSEFMLSLISDCHILSTLSIGGPAAAKVTRANVHPIKQAQPGACSDVLERMQQVVGGKPAPWLQRLMESTERAVEGVPC</sequence>
<comment type="similarity">
    <text evidence="1">Belongs to the NifX/NifY family.</text>
</comment>
<dbReference type="RefSeq" id="WP_114336412.1">
    <property type="nucleotide sequence ID" value="NZ_QPID01000001.1"/>
</dbReference>
<evidence type="ECO:0000259" key="3">
    <source>
        <dbReference type="Pfam" id="PF02579"/>
    </source>
</evidence>
<proteinExistence type="inferred from homology"/>
<dbReference type="Pfam" id="PF02579">
    <property type="entry name" value="Nitro_FeMo-Co"/>
    <property type="match status" value="1"/>
</dbReference>
<dbReference type="CDD" id="cd00853">
    <property type="entry name" value="NifX"/>
    <property type="match status" value="1"/>
</dbReference>
<dbReference type="InterPro" id="IPR034169">
    <property type="entry name" value="NifX-like"/>
</dbReference>
<evidence type="ECO:0000313" key="6">
    <source>
        <dbReference type="Proteomes" id="UP000252558"/>
    </source>
</evidence>
<evidence type="ECO:0000259" key="4">
    <source>
        <dbReference type="Pfam" id="PF16844"/>
    </source>
</evidence>
<keyword evidence="2" id="KW-0535">Nitrogen fixation</keyword>
<dbReference type="InterPro" id="IPR003731">
    <property type="entry name" value="Di-Nase_FeMo-co_biosynth"/>
</dbReference>
<keyword evidence="6" id="KW-1185">Reference proteome</keyword>
<dbReference type="InterPro" id="IPR031763">
    <property type="entry name" value="NafY_N"/>
</dbReference>
<dbReference type="EMBL" id="QPID01000001">
    <property type="protein sequence ID" value="RCU52504.1"/>
    <property type="molecule type" value="Genomic_DNA"/>
</dbReference>
<dbReference type="Gene3D" id="3.30.420.130">
    <property type="entry name" value="Dinitrogenase iron-molybdenum cofactor biosynthesis domain"/>
    <property type="match status" value="1"/>
</dbReference>
<feature type="domain" description="Dinitrogenase iron-molybdenum cofactor N-terminal" evidence="4">
    <location>
        <begin position="7"/>
        <end position="88"/>
    </location>
</feature>
<dbReference type="InterPro" id="IPR036105">
    <property type="entry name" value="DiNase_FeMo-co_biosyn_sf"/>
</dbReference>
<dbReference type="Pfam" id="PF16844">
    <property type="entry name" value="DIMCO_N"/>
    <property type="match status" value="1"/>
</dbReference>
<comment type="caution">
    <text evidence="5">The sequence shown here is derived from an EMBL/GenBank/DDBJ whole genome shotgun (WGS) entry which is preliminary data.</text>
</comment>
<dbReference type="InterPro" id="IPR051840">
    <property type="entry name" value="NifX/NifY_domain"/>
</dbReference>
<dbReference type="PANTHER" id="PTHR33937:SF1">
    <property type="entry name" value="IRON-MOLIBDENUM COFACTOR PROCESSING PROTEIN"/>
    <property type="match status" value="1"/>
</dbReference>
<gene>
    <name evidence="5" type="ORF">DU002_00600</name>
</gene>
<evidence type="ECO:0000313" key="5">
    <source>
        <dbReference type="EMBL" id="RCU52504.1"/>
    </source>
</evidence>
<dbReference type="OrthoDB" id="9797941at2"/>
<dbReference type="Gene3D" id="1.10.150.590">
    <property type="entry name" value="Dinitrogenase iron-molybdenum cofactor, N-terminal"/>
    <property type="match status" value="1"/>
</dbReference>